<dbReference type="KEGG" id="hhw:NCTC503_01160"/>
<gene>
    <name evidence="2" type="ORF">NCTC503_01160</name>
</gene>
<evidence type="ECO:0000256" key="1">
    <source>
        <dbReference type="SAM" id="Phobius"/>
    </source>
</evidence>
<keyword evidence="1" id="KW-1133">Transmembrane helix</keyword>
<dbReference type="OrthoDB" id="283553at2"/>
<dbReference type="InterPro" id="IPR003425">
    <property type="entry name" value="CCB3/YggT"/>
</dbReference>
<dbReference type="GO" id="GO:0016020">
    <property type="term" value="C:membrane"/>
    <property type="evidence" value="ECO:0007669"/>
    <property type="project" value="InterPro"/>
</dbReference>
<evidence type="ECO:0000313" key="2">
    <source>
        <dbReference type="EMBL" id="VTQ87949.1"/>
    </source>
</evidence>
<dbReference type="EMBL" id="LR590481">
    <property type="protein sequence ID" value="VTQ87949.1"/>
    <property type="molecule type" value="Genomic_DNA"/>
</dbReference>
<dbReference type="Pfam" id="PF02325">
    <property type="entry name" value="CCB3_YggT"/>
    <property type="match status" value="1"/>
</dbReference>
<reference evidence="2 3" key="1">
    <citation type="submission" date="2019-05" db="EMBL/GenBank/DDBJ databases">
        <authorList>
            <consortium name="Pathogen Informatics"/>
        </authorList>
    </citation>
    <scope>NUCLEOTIDE SEQUENCE [LARGE SCALE GENOMIC DNA]</scope>
    <source>
        <strain evidence="2 3">NCTC503</strain>
    </source>
</reference>
<keyword evidence="1" id="KW-0812">Transmembrane</keyword>
<organism evidence="2 3">
    <name type="scientific">Hathewaya histolytica</name>
    <name type="common">Clostridium histolyticum</name>
    <dbReference type="NCBI Taxonomy" id="1498"/>
    <lineage>
        <taxon>Bacteria</taxon>
        <taxon>Bacillati</taxon>
        <taxon>Bacillota</taxon>
        <taxon>Clostridia</taxon>
        <taxon>Eubacteriales</taxon>
        <taxon>Clostridiaceae</taxon>
        <taxon>Hathewaya</taxon>
    </lineage>
</organism>
<dbReference type="AlphaFoldDB" id="A0A4U9R9A4"/>
<dbReference type="Proteomes" id="UP000308489">
    <property type="component" value="Chromosome 1"/>
</dbReference>
<name>A0A4U9R9A4_HATHI</name>
<protein>
    <submittedName>
        <fullName evidence="2">YGGT family protein</fullName>
    </submittedName>
</protein>
<dbReference type="RefSeq" id="WP_138209851.1">
    <property type="nucleotide sequence ID" value="NZ_CBCRUQ010000004.1"/>
</dbReference>
<keyword evidence="3" id="KW-1185">Reference proteome</keyword>
<sequence length="84" mass="10037">MRILITLLYNILYFLEIAILIEVILSWVPIQRNQFTDFIHNVTWPILKPAKEIQDRFITNSYLDFSPIIAFAMIRIIKAILRFL</sequence>
<keyword evidence="1" id="KW-0472">Membrane</keyword>
<evidence type="ECO:0000313" key="3">
    <source>
        <dbReference type="Proteomes" id="UP000308489"/>
    </source>
</evidence>
<accession>A0A4U9R9A4</accession>
<feature type="transmembrane region" description="Helical" evidence="1">
    <location>
        <begin position="7"/>
        <end position="28"/>
    </location>
</feature>
<proteinExistence type="predicted"/>